<feature type="transmembrane region" description="Helical" evidence="7">
    <location>
        <begin position="88"/>
        <end position="107"/>
    </location>
</feature>
<evidence type="ECO:0000259" key="8">
    <source>
        <dbReference type="Pfam" id="PF09924"/>
    </source>
</evidence>
<keyword evidence="4 7" id="KW-1133">Transmembrane helix</keyword>
<evidence type="ECO:0000256" key="6">
    <source>
        <dbReference type="SAM" id="MobiDB-lite"/>
    </source>
</evidence>
<dbReference type="GO" id="GO:0016755">
    <property type="term" value="F:aminoacyltransferase activity"/>
    <property type="evidence" value="ECO:0007669"/>
    <property type="project" value="TreeGrafter"/>
</dbReference>
<gene>
    <name evidence="10" type="ORF">HDA37_004115</name>
</gene>
<reference evidence="10 11" key="1">
    <citation type="submission" date="2020-07" db="EMBL/GenBank/DDBJ databases">
        <title>Sequencing the genomes of 1000 actinobacteria strains.</title>
        <authorList>
            <person name="Klenk H.-P."/>
        </authorList>
    </citation>
    <scope>NUCLEOTIDE SEQUENCE [LARGE SCALE GENOMIC DNA]</scope>
    <source>
        <strain evidence="10 11">DSM 44749</strain>
    </source>
</reference>
<feature type="domain" description="Phosphatidylglycerol lysyltransferase C-terminal" evidence="8">
    <location>
        <begin position="277"/>
        <end position="573"/>
    </location>
</feature>
<proteinExistence type="predicted"/>
<evidence type="ECO:0000256" key="7">
    <source>
        <dbReference type="SAM" id="Phobius"/>
    </source>
</evidence>
<feature type="transmembrane region" description="Helical" evidence="7">
    <location>
        <begin position="238"/>
        <end position="259"/>
    </location>
</feature>
<keyword evidence="3 7" id="KW-0812">Transmembrane</keyword>
<comment type="caution">
    <text evidence="10">The sequence shown here is derived from an EMBL/GenBank/DDBJ whole genome shotgun (WGS) entry which is preliminary data.</text>
</comment>
<name>A0A852W5T9_PSEA5</name>
<keyword evidence="11" id="KW-1185">Reference proteome</keyword>
<dbReference type="AlphaFoldDB" id="A0A852W5T9"/>
<feature type="transmembrane region" description="Helical" evidence="7">
    <location>
        <begin position="176"/>
        <end position="196"/>
    </location>
</feature>
<dbReference type="InterPro" id="IPR051211">
    <property type="entry name" value="PG_lysyltransferase"/>
</dbReference>
<evidence type="ECO:0000313" key="11">
    <source>
        <dbReference type="Proteomes" id="UP000549695"/>
    </source>
</evidence>
<feature type="compositionally biased region" description="Basic and acidic residues" evidence="6">
    <location>
        <begin position="14"/>
        <end position="26"/>
    </location>
</feature>
<evidence type="ECO:0000256" key="2">
    <source>
        <dbReference type="ARBA" id="ARBA00022475"/>
    </source>
</evidence>
<dbReference type="InterPro" id="IPR024320">
    <property type="entry name" value="LPG_synthase_C"/>
</dbReference>
<feature type="transmembrane region" description="Helical" evidence="7">
    <location>
        <begin position="144"/>
        <end position="164"/>
    </location>
</feature>
<dbReference type="GO" id="GO:0005886">
    <property type="term" value="C:plasma membrane"/>
    <property type="evidence" value="ECO:0007669"/>
    <property type="project" value="UniProtKB-SubCell"/>
</dbReference>
<feature type="transmembrane region" description="Helical" evidence="7">
    <location>
        <begin position="119"/>
        <end position="138"/>
    </location>
</feature>
<dbReference type="PANTHER" id="PTHR34697">
    <property type="entry name" value="PHOSPHATIDYLGLYCEROL LYSYLTRANSFERASE"/>
    <property type="match status" value="1"/>
</dbReference>
<evidence type="ECO:0000313" key="10">
    <source>
        <dbReference type="EMBL" id="NYG03830.1"/>
    </source>
</evidence>
<evidence type="ECO:0000256" key="5">
    <source>
        <dbReference type="ARBA" id="ARBA00023136"/>
    </source>
</evidence>
<evidence type="ECO:0000256" key="1">
    <source>
        <dbReference type="ARBA" id="ARBA00004651"/>
    </source>
</evidence>
<dbReference type="Pfam" id="PF09924">
    <property type="entry name" value="LPG_synthase_C"/>
    <property type="match status" value="1"/>
</dbReference>
<keyword evidence="10" id="KW-0436">Ligase</keyword>
<evidence type="ECO:0000256" key="4">
    <source>
        <dbReference type="ARBA" id="ARBA00022989"/>
    </source>
</evidence>
<evidence type="ECO:0000256" key="3">
    <source>
        <dbReference type="ARBA" id="ARBA00022692"/>
    </source>
</evidence>
<dbReference type="GO" id="GO:0055091">
    <property type="term" value="P:phospholipid homeostasis"/>
    <property type="evidence" value="ECO:0007669"/>
    <property type="project" value="TreeGrafter"/>
</dbReference>
<accession>A0A852W5T9</accession>
<dbReference type="InterPro" id="IPR031553">
    <property type="entry name" value="tRNA-synt_2_TM"/>
</dbReference>
<dbReference type="EC" id="6.1.1.6" evidence="10"/>
<dbReference type="GO" id="GO:0004824">
    <property type="term" value="F:lysine-tRNA ligase activity"/>
    <property type="evidence" value="ECO:0007669"/>
    <property type="project" value="UniProtKB-EC"/>
</dbReference>
<sequence length="606" mass="65386">MTGSEGSGPPGTAGDEHRDEHGDVRTRGAAPAPDPEARRRRLSEAAVVRAVVWAARIVGALTVVAAVLPAPRRVIGSELRSTLGLPAGLGLASLVVTALAGVGLLLLATGLRRRKQRAWWVATATTTFLVVVNLLHVLDQRRGIGPAVLVVALLAALIATRRYFVARQDPGGLGRSVRSLLQFGLSGFLIVWVLLALNPRRLVGDPSIAAQAAHAALSLIGVIGPVEFQQRAVWLDDLTSAIGLTFGVVALVVAGYHLLRSPEPRPSLDPDDEQRLRALLDQRDGDSLGYFALRRDKAAVFAHGGKSAVSYRVLAGVALASGDPVGDVGAWPGAIEAFLGICTRYGWSPAVLGCSERGATAWSKAGLDALELGDEAVLETASFSLDGRPMRGVRQTVNRMQRSGHTVEVTRLRDLDETARMRVAERAHRWRGAEDERGFSMASSRVADPSDPDAVIVTALRDGEPSGMLQLVPWGRDGLSLDLMVRDADADNGVNELMIAELMAAAKDHGVKRVSLNFAMFRSALERGERIGAGPVARGWARVLRIASRWWQIDSLYRFNAKFRPSWYPRYVLFPAVRDLPRVLFVVLEAEGFGGRPPALLRLLRR</sequence>
<dbReference type="Proteomes" id="UP000549695">
    <property type="component" value="Unassembled WGS sequence"/>
</dbReference>
<dbReference type="EMBL" id="JACCCZ010000001">
    <property type="protein sequence ID" value="NYG03830.1"/>
    <property type="molecule type" value="Genomic_DNA"/>
</dbReference>
<keyword evidence="5 7" id="KW-0472">Membrane</keyword>
<feature type="transmembrane region" description="Helical" evidence="7">
    <location>
        <begin position="208"/>
        <end position="226"/>
    </location>
</feature>
<protein>
    <submittedName>
        <fullName evidence="10">Lysyl-tRNA synthetase class 2</fullName>
        <ecNumber evidence="10">6.1.1.6</ecNumber>
    </submittedName>
</protein>
<feature type="domain" description="Lysyl-tRNA synthetase N-terminal transmembrane region" evidence="9">
    <location>
        <begin position="53"/>
        <end position="254"/>
    </location>
</feature>
<dbReference type="PANTHER" id="PTHR34697:SF2">
    <property type="entry name" value="PHOSPHATIDYLGLYCEROL LYSYLTRANSFERASE"/>
    <property type="match status" value="1"/>
</dbReference>
<feature type="region of interest" description="Disordered" evidence="6">
    <location>
        <begin position="1"/>
        <end position="39"/>
    </location>
</feature>
<dbReference type="InterPro" id="IPR016181">
    <property type="entry name" value="Acyl_CoA_acyltransferase"/>
</dbReference>
<dbReference type="SUPFAM" id="SSF55729">
    <property type="entry name" value="Acyl-CoA N-acyltransferases (Nat)"/>
    <property type="match status" value="1"/>
</dbReference>
<keyword evidence="2" id="KW-1003">Cell membrane</keyword>
<feature type="transmembrane region" description="Helical" evidence="7">
    <location>
        <begin position="46"/>
        <end position="68"/>
    </location>
</feature>
<comment type="subcellular location">
    <subcellularLocation>
        <location evidence="1">Cell membrane</location>
        <topology evidence="1">Multi-pass membrane protein</topology>
    </subcellularLocation>
</comment>
<feature type="compositionally biased region" description="Gly residues" evidence="6">
    <location>
        <begin position="1"/>
        <end position="11"/>
    </location>
</feature>
<evidence type="ECO:0000259" key="9">
    <source>
        <dbReference type="Pfam" id="PF16995"/>
    </source>
</evidence>
<dbReference type="Pfam" id="PF16995">
    <property type="entry name" value="tRNA-synt_2_TM"/>
    <property type="match status" value="1"/>
</dbReference>
<dbReference type="Gene3D" id="3.40.630.30">
    <property type="match status" value="1"/>
</dbReference>
<organism evidence="10 11">
    <name type="scientific">Pseudonocardia alni</name>
    <name type="common">Amycolata alni</name>
    <dbReference type="NCBI Taxonomy" id="33907"/>
    <lineage>
        <taxon>Bacteria</taxon>
        <taxon>Bacillati</taxon>
        <taxon>Actinomycetota</taxon>
        <taxon>Actinomycetes</taxon>
        <taxon>Pseudonocardiales</taxon>
        <taxon>Pseudonocardiaceae</taxon>
        <taxon>Pseudonocardia</taxon>
    </lineage>
</organism>